<proteinExistence type="predicted"/>
<protein>
    <recommendedName>
        <fullName evidence="3">TetR family transcriptional regulator</fullName>
    </recommendedName>
</protein>
<dbReference type="AlphaFoldDB" id="A0A919RBV7"/>
<dbReference type="EMBL" id="BOOU01000088">
    <property type="protein sequence ID" value="GII81110.1"/>
    <property type="molecule type" value="Genomic_DNA"/>
</dbReference>
<gene>
    <name evidence="1" type="ORF">Sru01_60920</name>
</gene>
<sequence>MKYAAAEALVRKPDIRPGLPVEMAADLLFGLLSPELYLIFVRDRGWSPDTWEQWARATLTSQLCAVPG</sequence>
<dbReference type="Proteomes" id="UP000655287">
    <property type="component" value="Unassembled WGS sequence"/>
</dbReference>
<keyword evidence="2" id="KW-1185">Reference proteome</keyword>
<organism evidence="1 2">
    <name type="scientific">Sphaerisporangium rufum</name>
    <dbReference type="NCBI Taxonomy" id="1381558"/>
    <lineage>
        <taxon>Bacteria</taxon>
        <taxon>Bacillati</taxon>
        <taxon>Actinomycetota</taxon>
        <taxon>Actinomycetes</taxon>
        <taxon>Streptosporangiales</taxon>
        <taxon>Streptosporangiaceae</taxon>
        <taxon>Sphaerisporangium</taxon>
    </lineage>
</organism>
<evidence type="ECO:0008006" key="3">
    <source>
        <dbReference type="Google" id="ProtNLM"/>
    </source>
</evidence>
<name>A0A919RBV7_9ACTN</name>
<evidence type="ECO:0000313" key="1">
    <source>
        <dbReference type="EMBL" id="GII81110.1"/>
    </source>
</evidence>
<evidence type="ECO:0000313" key="2">
    <source>
        <dbReference type="Proteomes" id="UP000655287"/>
    </source>
</evidence>
<accession>A0A919RBV7</accession>
<reference evidence="1" key="1">
    <citation type="submission" date="2021-01" db="EMBL/GenBank/DDBJ databases">
        <title>Whole genome shotgun sequence of Sphaerisporangium rufum NBRC 109079.</title>
        <authorList>
            <person name="Komaki H."/>
            <person name="Tamura T."/>
        </authorList>
    </citation>
    <scope>NUCLEOTIDE SEQUENCE</scope>
    <source>
        <strain evidence="1">NBRC 109079</strain>
    </source>
</reference>
<comment type="caution">
    <text evidence="1">The sequence shown here is derived from an EMBL/GenBank/DDBJ whole genome shotgun (WGS) entry which is preliminary data.</text>
</comment>